<evidence type="ECO:0000313" key="8">
    <source>
        <dbReference type="Proteomes" id="UP001516023"/>
    </source>
</evidence>
<reference evidence="7 8" key="1">
    <citation type="journal article" date="2020" name="G3 (Bethesda)">
        <title>Improved Reference Genome for Cyclotella cryptica CCMP332, a Model for Cell Wall Morphogenesis, Salinity Adaptation, and Lipid Production in Diatoms (Bacillariophyta).</title>
        <authorList>
            <person name="Roberts W.R."/>
            <person name="Downey K.M."/>
            <person name="Ruck E.C."/>
            <person name="Traller J.C."/>
            <person name="Alverson A.J."/>
        </authorList>
    </citation>
    <scope>NUCLEOTIDE SEQUENCE [LARGE SCALE GENOMIC DNA]</scope>
    <source>
        <strain evidence="7 8">CCMP332</strain>
    </source>
</reference>
<gene>
    <name evidence="7" type="ORF">HJC23_002625</name>
</gene>
<protein>
    <recommendedName>
        <fullName evidence="6">SUN domain-containing protein</fullName>
    </recommendedName>
</protein>
<dbReference type="EMBL" id="JABMIG020000098">
    <property type="protein sequence ID" value="KAL3792818.1"/>
    <property type="molecule type" value="Genomic_DNA"/>
</dbReference>
<sequence length="731" mass="82499">MMTTLLTLLALLPIETLSAATTMQQKQQQLAALHSQIHSQMDHFQKVTASLSQNVDKISSLTKDQDRHDESANPNEEPTVEQIYSAMDETSHKLATLLKRTRSLIQRVGEYNKMSLMGNYEELGLKERLKNLFSEEMERRDRFMEWKSSLVDAENDLGSNVDGSGPSSPYISLEALRSLLEQEKIMQPTEVLLTNSIMEYTQQTLRELKSNESLAGESALSSLEKKYSHQFHKIMEESKKEDEVGMCVDIPKTVEMVERELELFYLGGVNMTDYASYEMGGSVVHSLTSAAYRPRPRNDGDEGHVDDKAVESMYFEQRHWVNDDSSEGGSIRDEIHQWMEKMDLWEWYTLYKLGGLRDYLPQDWERTIDWVYNRISTSNEEWDNYTPRGLTDALVPSYVYHSLGLGNYAQTASPEVAITSGPSKSGGEVGVLYSSRKQLGNCYPLSMHPDDDPALSYLSRHVNNFEGEMDEGITSLLSGPKYTVRLSQPIYIDAVSLEHRSFPIPKAAFEGRKKGGESAPRYVRLVGFPPCSDVDNEECKLRGFDITRPIDLGNFEYQRVLISGGNDDYGDIDDKSKVSDRTRNGLRRRSIQTFRVKGGTWEPPSMDDKTLEDVRPTRTHETDESQCSFDDLECSANETPKKQVESEVDPIAKALATQGGGGECAPNYDDIDSFPSCGVDNSDSYVSSSSSSENNTRHIVAAVSFIIEENWGNEEYTCLYRLQVHGDVLDA</sequence>
<evidence type="ECO:0000256" key="2">
    <source>
        <dbReference type="ARBA" id="ARBA00022692"/>
    </source>
</evidence>
<name>A0ABD3PXB8_9STRA</name>
<keyword evidence="8" id="KW-1185">Reference proteome</keyword>
<feature type="chain" id="PRO_5044850410" description="SUN domain-containing protein" evidence="5">
    <location>
        <begin position="20"/>
        <end position="731"/>
    </location>
</feature>
<evidence type="ECO:0000313" key="7">
    <source>
        <dbReference type="EMBL" id="KAL3792818.1"/>
    </source>
</evidence>
<comment type="subcellular location">
    <subcellularLocation>
        <location evidence="1">Membrane</location>
    </subcellularLocation>
</comment>
<dbReference type="GO" id="GO:0005635">
    <property type="term" value="C:nuclear envelope"/>
    <property type="evidence" value="ECO:0007669"/>
    <property type="project" value="UniProtKB-ARBA"/>
</dbReference>
<dbReference type="PROSITE" id="PS51469">
    <property type="entry name" value="SUN"/>
    <property type="match status" value="1"/>
</dbReference>
<dbReference type="InterPro" id="IPR012919">
    <property type="entry name" value="SUN_dom"/>
</dbReference>
<dbReference type="Gene3D" id="2.60.120.260">
    <property type="entry name" value="Galactose-binding domain-like"/>
    <property type="match status" value="1"/>
</dbReference>
<evidence type="ECO:0000256" key="1">
    <source>
        <dbReference type="ARBA" id="ARBA00004370"/>
    </source>
</evidence>
<evidence type="ECO:0000256" key="3">
    <source>
        <dbReference type="ARBA" id="ARBA00022989"/>
    </source>
</evidence>
<proteinExistence type="predicted"/>
<keyword evidence="2" id="KW-0812">Transmembrane</keyword>
<comment type="caution">
    <text evidence="7">The sequence shown here is derived from an EMBL/GenBank/DDBJ whole genome shotgun (WGS) entry which is preliminary data.</text>
</comment>
<evidence type="ECO:0000256" key="5">
    <source>
        <dbReference type="SAM" id="SignalP"/>
    </source>
</evidence>
<dbReference type="PANTHER" id="PTHR12911:SF8">
    <property type="entry name" value="KLAROID PROTEIN-RELATED"/>
    <property type="match status" value="1"/>
</dbReference>
<dbReference type="AlphaFoldDB" id="A0ABD3PXB8"/>
<feature type="signal peptide" evidence="5">
    <location>
        <begin position="1"/>
        <end position="19"/>
    </location>
</feature>
<dbReference type="PANTHER" id="PTHR12911">
    <property type="entry name" value="SAD1/UNC-84-LIKE PROTEIN-RELATED"/>
    <property type="match status" value="1"/>
</dbReference>
<keyword evidence="3" id="KW-1133">Transmembrane helix</keyword>
<dbReference type="Proteomes" id="UP001516023">
    <property type="component" value="Unassembled WGS sequence"/>
</dbReference>
<dbReference type="GO" id="GO:0016020">
    <property type="term" value="C:membrane"/>
    <property type="evidence" value="ECO:0007669"/>
    <property type="project" value="UniProtKB-SubCell"/>
</dbReference>
<keyword evidence="5" id="KW-0732">Signal</keyword>
<accession>A0ABD3PXB8</accession>
<keyword evidence="4" id="KW-0472">Membrane</keyword>
<evidence type="ECO:0000259" key="6">
    <source>
        <dbReference type="PROSITE" id="PS51469"/>
    </source>
</evidence>
<evidence type="ECO:0000256" key="4">
    <source>
        <dbReference type="ARBA" id="ARBA00023136"/>
    </source>
</evidence>
<feature type="domain" description="SUN" evidence="6">
    <location>
        <begin position="411"/>
        <end position="729"/>
    </location>
</feature>
<dbReference type="InterPro" id="IPR045119">
    <property type="entry name" value="SUN1-5"/>
</dbReference>
<organism evidence="7 8">
    <name type="scientific">Cyclotella cryptica</name>
    <dbReference type="NCBI Taxonomy" id="29204"/>
    <lineage>
        <taxon>Eukaryota</taxon>
        <taxon>Sar</taxon>
        <taxon>Stramenopiles</taxon>
        <taxon>Ochrophyta</taxon>
        <taxon>Bacillariophyta</taxon>
        <taxon>Coscinodiscophyceae</taxon>
        <taxon>Thalassiosirophycidae</taxon>
        <taxon>Stephanodiscales</taxon>
        <taxon>Stephanodiscaceae</taxon>
        <taxon>Cyclotella</taxon>
    </lineage>
</organism>
<dbReference type="Pfam" id="PF07738">
    <property type="entry name" value="Sad1_UNC"/>
    <property type="match status" value="1"/>
</dbReference>